<feature type="transmembrane region" description="Helical" evidence="1">
    <location>
        <begin position="21"/>
        <end position="48"/>
    </location>
</feature>
<keyword evidence="1" id="KW-1133">Transmembrane helix</keyword>
<protein>
    <submittedName>
        <fullName evidence="2">Uncharacterized protein</fullName>
    </submittedName>
</protein>
<evidence type="ECO:0000313" key="2">
    <source>
        <dbReference type="EMBL" id="KAK8177414.1"/>
    </source>
</evidence>
<organism evidence="2 3">
    <name type="scientific">Phyllosticta citrichinensis</name>
    <dbReference type="NCBI Taxonomy" id="1130410"/>
    <lineage>
        <taxon>Eukaryota</taxon>
        <taxon>Fungi</taxon>
        <taxon>Dikarya</taxon>
        <taxon>Ascomycota</taxon>
        <taxon>Pezizomycotina</taxon>
        <taxon>Dothideomycetes</taxon>
        <taxon>Dothideomycetes incertae sedis</taxon>
        <taxon>Botryosphaeriales</taxon>
        <taxon>Phyllostictaceae</taxon>
        <taxon>Phyllosticta</taxon>
    </lineage>
</organism>
<keyword evidence="1" id="KW-0812">Transmembrane</keyword>
<evidence type="ECO:0000313" key="3">
    <source>
        <dbReference type="Proteomes" id="UP001456524"/>
    </source>
</evidence>
<reference evidence="2 3" key="1">
    <citation type="journal article" date="2022" name="G3 (Bethesda)">
        <title>Enemy or ally: a genomic approach to elucidate the lifestyle of Phyllosticta citrichinaensis.</title>
        <authorList>
            <person name="Buijs V.A."/>
            <person name="Groenewald J.Z."/>
            <person name="Haridas S."/>
            <person name="LaButti K.M."/>
            <person name="Lipzen A."/>
            <person name="Martin F.M."/>
            <person name="Barry K."/>
            <person name="Grigoriev I.V."/>
            <person name="Crous P.W."/>
            <person name="Seidl M.F."/>
        </authorList>
    </citation>
    <scope>NUCLEOTIDE SEQUENCE [LARGE SCALE GENOMIC DNA]</scope>
    <source>
        <strain evidence="2 3">CBS 129764</strain>
    </source>
</reference>
<gene>
    <name evidence="2" type="ORF">IWX90DRAFT_420957</name>
</gene>
<proteinExistence type="predicted"/>
<dbReference type="EMBL" id="JBBWUH010000001">
    <property type="protein sequence ID" value="KAK8177414.1"/>
    <property type="molecule type" value="Genomic_DNA"/>
</dbReference>
<sequence length="152" mass="16521">MAGSTLHLLFKHKVLHPLRQRLLVAVFPLQGGCSLLLIMSQFTIFPLVPLRLTLVVRAPACVCASSCVYEISPGPLLRAALGTRSGSYFRRQHPCLVVFVQFEISPRLKAAKPGFRLRLGVLVARTHGIHHSLKHPSPSIGRCSLTAASAAP</sequence>
<comment type="caution">
    <text evidence="2">The sequence shown here is derived from an EMBL/GenBank/DDBJ whole genome shotgun (WGS) entry which is preliminary data.</text>
</comment>
<name>A0ABR1Y673_9PEZI</name>
<keyword evidence="1" id="KW-0472">Membrane</keyword>
<keyword evidence="3" id="KW-1185">Reference proteome</keyword>
<dbReference type="Proteomes" id="UP001456524">
    <property type="component" value="Unassembled WGS sequence"/>
</dbReference>
<evidence type="ECO:0000256" key="1">
    <source>
        <dbReference type="SAM" id="Phobius"/>
    </source>
</evidence>
<accession>A0ABR1Y673</accession>